<dbReference type="InterPro" id="IPR029039">
    <property type="entry name" value="Flavoprotein-like_sf"/>
</dbReference>
<keyword evidence="6" id="KW-0288">FMN</keyword>
<dbReference type="Gene3D" id="3.40.50.360">
    <property type="match status" value="1"/>
</dbReference>
<evidence type="ECO:0000259" key="8">
    <source>
        <dbReference type="PROSITE" id="PS50902"/>
    </source>
</evidence>
<keyword evidence="4" id="KW-0813">Transport</keyword>
<dbReference type="PANTHER" id="PTHR42809">
    <property type="entry name" value="FLAVODOXIN 2"/>
    <property type="match status" value="1"/>
</dbReference>
<organism evidence="9 10">
    <name type="scientific">Ligilactobacillus hayakitensis DSM 18933 = JCM 14209</name>
    <dbReference type="NCBI Taxonomy" id="1423755"/>
    <lineage>
        <taxon>Bacteria</taxon>
        <taxon>Bacillati</taxon>
        <taxon>Bacillota</taxon>
        <taxon>Bacilli</taxon>
        <taxon>Lactobacillales</taxon>
        <taxon>Lactobacillaceae</taxon>
        <taxon>Ligilactobacillus</taxon>
    </lineage>
</organism>
<evidence type="ECO:0000256" key="3">
    <source>
        <dbReference type="ARBA" id="ARBA00005267"/>
    </source>
</evidence>
<keyword evidence="7" id="KW-0249">Electron transport</keyword>
<dbReference type="PATRIC" id="fig|1423755.3.peg.164"/>
<keyword evidence="5" id="KW-0285">Flavoprotein</keyword>
<dbReference type="InterPro" id="IPR008254">
    <property type="entry name" value="Flavodoxin/NO_synth"/>
</dbReference>
<protein>
    <submittedName>
        <fullName evidence="9">Flavodoxin</fullName>
    </submittedName>
</protein>
<accession>A0A0R1WRG4</accession>
<feature type="domain" description="Flavodoxin-like" evidence="8">
    <location>
        <begin position="10"/>
        <end position="151"/>
    </location>
</feature>
<evidence type="ECO:0000256" key="6">
    <source>
        <dbReference type="ARBA" id="ARBA00022643"/>
    </source>
</evidence>
<comment type="caution">
    <text evidence="9">The sequence shown here is derived from an EMBL/GenBank/DDBJ whole genome shotgun (WGS) entry which is preliminary data.</text>
</comment>
<dbReference type="EMBL" id="AZGD01000005">
    <property type="protein sequence ID" value="KRM20350.1"/>
    <property type="molecule type" value="Genomic_DNA"/>
</dbReference>
<dbReference type="GO" id="GO:0010181">
    <property type="term" value="F:FMN binding"/>
    <property type="evidence" value="ECO:0007669"/>
    <property type="project" value="InterPro"/>
</dbReference>
<dbReference type="SUPFAM" id="SSF52218">
    <property type="entry name" value="Flavoproteins"/>
    <property type="match status" value="1"/>
</dbReference>
<dbReference type="eggNOG" id="COG0716">
    <property type="taxonomic scope" value="Bacteria"/>
</dbReference>
<dbReference type="AlphaFoldDB" id="A0A0R1WRG4"/>
<dbReference type="STRING" id="1423755.FC40_GL000152"/>
<evidence type="ECO:0000256" key="2">
    <source>
        <dbReference type="ARBA" id="ARBA00003297"/>
    </source>
</evidence>
<dbReference type="NCBIfam" id="NF005587">
    <property type="entry name" value="PRK07308.1"/>
    <property type="match status" value="1"/>
</dbReference>
<dbReference type="Proteomes" id="UP000051054">
    <property type="component" value="Unassembled WGS sequence"/>
</dbReference>
<comment type="cofactor">
    <cofactor evidence="1">
        <name>FMN</name>
        <dbReference type="ChEBI" id="CHEBI:58210"/>
    </cofactor>
</comment>
<name>A0A0R1WRG4_9LACO</name>
<keyword evidence="10" id="KW-1185">Reference proteome</keyword>
<evidence type="ECO:0000256" key="4">
    <source>
        <dbReference type="ARBA" id="ARBA00022448"/>
    </source>
</evidence>
<dbReference type="PROSITE" id="PS50902">
    <property type="entry name" value="FLAVODOXIN_LIKE"/>
    <property type="match status" value="1"/>
</dbReference>
<comment type="similarity">
    <text evidence="3">Belongs to the flavodoxin family.</text>
</comment>
<evidence type="ECO:0000313" key="9">
    <source>
        <dbReference type="EMBL" id="KRM20350.1"/>
    </source>
</evidence>
<reference evidence="9 10" key="1">
    <citation type="journal article" date="2015" name="Genome Announc.">
        <title>Expanding the biotechnology potential of lactobacilli through comparative genomics of 213 strains and associated genera.</title>
        <authorList>
            <person name="Sun Z."/>
            <person name="Harris H.M."/>
            <person name="McCann A."/>
            <person name="Guo C."/>
            <person name="Argimon S."/>
            <person name="Zhang W."/>
            <person name="Yang X."/>
            <person name="Jeffery I.B."/>
            <person name="Cooney J.C."/>
            <person name="Kagawa T.F."/>
            <person name="Liu W."/>
            <person name="Song Y."/>
            <person name="Salvetti E."/>
            <person name="Wrobel A."/>
            <person name="Rasinkangas P."/>
            <person name="Parkhill J."/>
            <person name="Rea M.C."/>
            <person name="O'Sullivan O."/>
            <person name="Ritari J."/>
            <person name="Douillard F.P."/>
            <person name="Paul Ross R."/>
            <person name="Yang R."/>
            <person name="Briner A.E."/>
            <person name="Felis G.E."/>
            <person name="de Vos W.M."/>
            <person name="Barrangou R."/>
            <person name="Klaenhammer T.R."/>
            <person name="Caufield P.W."/>
            <person name="Cui Y."/>
            <person name="Zhang H."/>
            <person name="O'Toole P.W."/>
        </authorList>
    </citation>
    <scope>NUCLEOTIDE SEQUENCE [LARGE SCALE GENOMIC DNA]</scope>
    <source>
        <strain evidence="9 10">DSM 18933</strain>
    </source>
</reference>
<dbReference type="PANTHER" id="PTHR42809:SF1">
    <property type="entry name" value="FLAVODOXIN 1"/>
    <property type="match status" value="1"/>
</dbReference>
<comment type="function">
    <text evidence="2">Low-potential electron donor to a number of redox enzymes.</text>
</comment>
<proteinExistence type="inferred from homology"/>
<evidence type="ECO:0000256" key="7">
    <source>
        <dbReference type="ARBA" id="ARBA00022982"/>
    </source>
</evidence>
<evidence type="ECO:0000256" key="5">
    <source>
        <dbReference type="ARBA" id="ARBA00022630"/>
    </source>
</evidence>
<gene>
    <name evidence="9" type="ORF">FC40_GL000152</name>
</gene>
<dbReference type="Pfam" id="PF00258">
    <property type="entry name" value="Flavodoxin_1"/>
    <property type="match status" value="1"/>
</dbReference>
<evidence type="ECO:0000256" key="1">
    <source>
        <dbReference type="ARBA" id="ARBA00001917"/>
    </source>
</evidence>
<evidence type="ECO:0000313" key="10">
    <source>
        <dbReference type="Proteomes" id="UP000051054"/>
    </source>
</evidence>
<dbReference type="InterPro" id="IPR050619">
    <property type="entry name" value="Flavodoxin"/>
</dbReference>
<sequence>MKEGSIMANVKIIFATITGNNEEIADVISESLENKNLTVDVEEISQADAFDLENFDAVVVCPYTYDGGSLPEEGLDFFDDLEEVDLTGKFYAVAGSGDEFYGDDFCVAVDKFDAQLAKSGATKATENIKINFAPDTTEDIDNLDRLAADLSQKLGF</sequence>
<dbReference type="GO" id="GO:0016651">
    <property type="term" value="F:oxidoreductase activity, acting on NAD(P)H"/>
    <property type="evidence" value="ECO:0007669"/>
    <property type="project" value="UniProtKB-ARBA"/>
</dbReference>